<accession>A0A2N7W9B7</accession>
<evidence type="ECO:0000313" key="5">
    <source>
        <dbReference type="Proteomes" id="UP000494205"/>
    </source>
</evidence>
<organism evidence="2 5">
    <name type="scientific">Paraburkholderia rhynchosiae</name>
    <dbReference type="NCBI Taxonomy" id="487049"/>
    <lineage>
        <taxon>Bacteria</taxon>
        <taxon>Pseudomonadati</taxon>
        <taxon>Pseudomonadota</taxon>
        <taxon>Betaproteobacteria</taxon>
        <taxon>Burkholderiales</taxon>
        <taxon>Burkholderiaceae</taxon>
        <taxon>Paraburkholderia</taxon>
    </lineage>
</organism>
<keyword evidence="4" id="KW-1185">Reference proteome</keyword>
<proteinExistence type="predicted"/>
<keyword evidence="1" id="KW-0175">Coiled coil</keyword>
<feature type="coiled-coil region" evidence="1">
    <location>
        <begin position="612"/>
        <end position="639"/>
    </location>
</feature>
<reference evidence="2 5" key="2">
    <citation type="submission" date="2020-04" db="EMBL/GenBank/DDBJ databases">
        <authorList>
            <person name="De Canck E."/>
        </authorList>
    </citation>
    <scope>NUCLEOTIDE SEQUENCE [LARGE SCALE GENOMIC DNA]</scope>
    <source>
        <strain evidence="2 5">LMG 27174</strain>
    </source>
</reference>
<dbReference type="Proteomes" id="UP000235659">
    <property type="component" value="Unassembled WGS sequence"/>
</dbReference>
<dbReference type="Pfam" id="PF23899">
    <property type="entry name" value="SU10_portal"/>
    <property type="match status" value="1"/>
</dbReference>
<dbReference type="Proteomes" id="UP000494205">
    <property type="component" value="Unassembled WGS sequence"/>
</dbReference>
<evidence type="ECO:0000313" key="3">
    <source>
        <dbReference type="EMBL" id="PMS25997.1"/>
    </source>
</evidence>
<dbReference type="InterPro" id="IPR056909">
    <property type="entry name" value="SU10_portal"/>
</dbReference>
<sequence>MYQVAGPTPPDLAKREAAAGSGSPDWLSIASEAYEQSTSYLDSNLRNEWTKALYAFQSRHAPDSKYNTDAFRHRSKVYRPKTRTLIRKIEAAACAAFFSNVDVIDTTAMNQGDPKQVASAQVIKSLVQYRLTKTIPWFQVLMGGFQDAATMGAVCSYQYWRYRTEKKTHHVHEVDEDTGQGKYDENGQPVLKAAQHDSVVEDRPCIELQPLENIRIDAAADWMDPIHSSPYVIRMVPMYVYDVKEMMEAADDKTGQPKWKKASDAVIRSALTRGLDTTRLARANKREDPTTEAKVTLADFDIVWCHENFVRRKGKEWVYWTLGTEFMLTEPKPLKEVYFHGMRPLEMGCAIIETHKTYPSGVPQLVEGLQKEANEIANQRLDNVKLVLNKHFVVKRGAQVDLRSLVRNVPGGITMATDPNADIKEMSFQDVTSSSYQEQNLLNLDFDGIGGDFNPAQIPHGKKGADTARGMQMMSAGANQMTEYLLRTVTVTWVERVLYQLVKLEQEYETDQVVMAIAAEKAQLVQRYGIDKVTDELLNHELTITVNVGMGATDPNAKLQKLISGLNEIGQIMANQAIPPTMKSEAVKEIFGLLGYPDAKRFLGDGQQDPQIAQLQQQLQQAQQVIQGLQQQIKSKALDHDAKVKTAAINADSHREVQQGRLAIERERLQHQSAQFVIGSLLDRISKVNSGRSTSQSTN</sequence>
<gene>
    <name evidence="3" type="ORF">C0Z16_28090</name>
    <name evidence="2" type="ORF">LMG27174_05797</name>
</gene>
<dbReference type="EMBL" id="PNXY01000026">
    <property type="protein sequence ID" value="PMS25997.1"/>
    <property type="molecule type" value="Genomic_DNA"/>
</dbReference>
<evidence type="ECO:0000313" key="2">
    <source>
        <dbReference type="EMBL" id="CAB3731000.1"/>
    </source>
</evidence>
<dbReference type="RefSeq" id="WP_102635323.1">
    <property type="nucleotide sequence ID" value="NZ_CADIJZ010000027.1"/>
</dbReference>
<evidence type="ECO:0000313" key="4">
    <source>
        <dbReference type="Proteomes" id="UP000235659"/>
    </source>
</evidence>
<protein>
    <recommendedName>
        <fullName evidence="6">Portal protein</fullName>
    </recommendedName>
</protein>
<reference evidence="3 4" key="1">
    <citation type="submission" date="2018-01" db="EMBL/GenBank/DDBJ databases">
        <title>Whole genome analyses suggest that Burkholderia sensu lato contains two further novel genera in the rhizoxinica-symbiotica group Mycetohabitans gen. nov., and Trinickia gen. nov.: implications for the evolution of diazotrophy and nodulation in the Burkholderiaceae.</title>
        <authorList>
            <person name="Estrada-de los Santos P."/>
            <person name="Palmer M."/>
            <person name="Chavez-Ramirez B."/>
            <person name="Beukes C."/>
            <person name="Steenkamp E.T."/>
            <person name="Hirsch A.M."/>
            <person name="Manyaka P."/>
            <person name="Maluk M."/>
            <person name="Lafos M."/>
            <person name="Crook M."/>
            <person name="Gross E."/>
            <person name="Simon M.F."/>
            <person name="Bueno dos Reis Junior F."/>
            <person name="Poole P.S."/>
            <person name="Venter S.N."/>
            <person name="James E.K."/>
        </authorList>
    </citation>
    <scope>NUCLEOTIDE SEQUENCE [LARGE SCALE GENOMIC DNA]</scope>
    <source>
        <strain evidence="3 4">WSM 3937</strain>
    </source>
</reference>
<dbReference type="EMBL" id="CADIJZ010000027">
    <property type="protein sequence ID" value="CAB3731000.1"/>
    <property type="molecule type" value="Genomic_DNA"/>
</dbReference>
<dbReference type="OrthoDB" id="9176820at2"/>
<evidence type="ECO:0008006" key="6">
    <source>
        <dbReference type="Google" id="ProtNLM"/>
    </source>
</evidence>
<dbReference type="AlphaFoldDB" id="A0A2N7W9B7"/>
<evidence type="ECO:0000256" key="1">
    <source>
        <dbReference type="SAM" id="Coils"/>
    </source>
</evidence>
<name>A0A2N7W9B7_9BURK</name>